<protein>
    <recommendedName>
        <fullName evidence="3">Carboxymuconolactone decarboxylase-like domain-containing protein</fullName>
    </recommendedName>
</protein>
<dbReference type="RefSeq" id="WP_167172514.1">
    <property type="nucleotide sequence ID" value="NZ_JAAOYM010000001.1"/>
</dbReference>
<dbReference type="PANTHER" id="PTHR34846:SF11">
    <property type="entry name" value="4-CARBOXYMUCONOLACTONE DECARBOXYLASE FAMILY PROTEIN (AFU_ORTHOLOGUE AFUA_6G11590)"/>
    <property type="match status" value="1"/>
</dbReference>
<organism evidence="1 2">
    <name type="scientific">Saccharomonospora amisosensis</name>
    <dbReference type="NCBI Taxonomy" id="1128677"/>
    <lineage>
        <taxon>Bacteria</taxon>
        <taxon>Bacillati</taxon>
        <taxon>Actinomycetota</taxon>
        <taxon>Actinomycetes</taxon>
        <taxon>Pseudonocardiales</taxon>
        <taxon>Pseudonocardiaceae</taxon>
        <taxon>Saccharomonospora</taxon>
    </lineage>
</organism>
<dbReference type="InterPro" id="IPR029032">
    <property type="entry name" value="AhpD-like"/>
</dbReference>
<dbReference type="SUPFAM" id="SSF69118">
    <property type="entry name" value="AhpD-like"/>
    <property type="match status" value="1"/>
</dbReference>
<gene>
    <name evidence="1" type="ORF">FHU38_003369</name>
</gene>
<dbReference type="Proteomes" id="UP000545493">
    <property type="component" value="Unassembled WGS sequence"/>
</dbReference>
<evidence type="ECO:0008006" key="3">
    <source>
        <dbReference type="Google" id="ProtNLM"/>
    </source>
</evidence>
<name>A0A7X5URV1_9PSEU</name>
<proteinExistence type="predicted"/>
<keyword evidence="2" id="KW-1185">Reference proteome</keyword>
<dbReference type="AlphaFoldDB" id="A0A7X5URV1"/>
<evidence type="ECO:0000313" key="2">
    <source>
        <dbReference type="Proteomes" id="UP000545493"/>
    </source>
</evidence>
<comment type="caution">
    <text evidence="1">The sequence shown here is derived from an EMBL/GenBank/DDBJ whole genome shotgun (WGS) entry which is preliminary data.</text>
</comment>
<accession>A0A7X5URV1</accession>
<dbReference type="Gene3D" id="1.20.1290.10">
    <property type="entry name" value="AhpD-like"/>
    <property type="match status" value="1"/>
</dbReference>
<dbReference type="PANTHER" id="PTHR34846">
    <property type="entry name" value="4-CARBOXYMUCONOLACTONE DECARBOXYLASE FAMILY PROTEIN (AFU_ORTHOLOGUE AFUA_6G11590)"/>
    <property type="match status" value="1"/>
</dbReference>
<reference evidence="1 2" key="1">
    <citation type="submission" date="2020-03" db="EMBL/GenBank/DDBJ databases">
        <title>Sequencing the genomes of 1000 actinobacteria strains.</title>
        <authorList>
            <person name="Klenk H.-P."/>
        </authorList>
    </citation>
    <scope>NUCLEOTIDE SEQUENCE [LARGE SCALE GENOMIC DNA]</scope>
    <source>
        <strain evidence="1 2">DSM 45685</strain>
    </source>
</reference>
<dbReference type="EMBL" id="JAAOYM010000001">
    <property type="protein sequence ID" value="NIJ13025.1"/>
    <property type="molecule type" value="Genomic_DNA"/>
</dbReference>
<sequence>MRGKVLETLVLTVAARWNAAYEWSHHAPIAAAAGVAPECVEAIRQGREPRGDDEVAAVWAVVQELSTIGDLAEKTYRSAVDRWGERQTVELITAAGYYTMLGWILNVAQVVPEEQDDENGKGSS</sequence>
<evidence type="ECO:0000313" key="1">
    <source>
        <dbReference type="EMBL" id="NIJ13025.1"/>
    </source>
</evidence>